<organism evidence="1 2">
    <name type="scientific">Bremerella cremea</name>
    <dbReference type="NCBI Taxonomy" id="1031537"/>
    <lineage>
        <taxon>Bacteria</taxon>
        <taxon>Pseudomonadati</taxon>
        <taxon>Planctomycetota</taxon>
        <taxon>Planctomycetia</taxon>
        <taxon>Pirellulales</taxon>
        <taxon>Pirellulaceae</taxon>
        <taxon>Bremerella</taxon>
    </lineage>
</organism>
<comment type="caution">
    <text evidence="1">The sequence shown here is derived from an EMBL/GenBank/DDBJ whole genome shotgun (WGS) entry which is preliminary data.</text>
</comment>
<gene>
    <name evidence="1" type="ORF">DTL42_17240</name>
</gene>
<dbReference type="AlphaFoldDB" id="A0A368KRS4"/>
<sequence>MCHGASGPCLCCTSYTDYQHGHRNRLASVPTPHMHVHGPPKDMPEREDKHTALMHLTWPAIL</sequence>
<proteinExistence type="predicted"/>
<dbReference type="EMBL" id="QPEX01000034">
    <property type="protein sequence ID" value="RCS44667.1"/>
    <property type="molecule type" value="Genomic_DNA"/>
</dbReference>
<evidence type="ECO:0000313" key="2">
    <source>
        <dbReference type="Proteomes" id="UP000253562"/>
    </source>
</evidence>
<dbReference type="Proteomes" id="UP000253562">
    <property type="component" value="Unassembled WGS sequence"/>
</dbReference>
<name>A0A368KRS4_9BACT</name>
<accession>A0A368KRS4</accession>
<evidence type="ECO:0000313" key="1">
    <source>
        <dbReference type="EMBL" id="RCS44667.1"/>
    </source>
</evidence>
<reference evidence="1 2" key="1">
    <citation type="submission" date="2018-07" db="EMBL/GenBank/DDBJ databases">
        <title>Comparative genomes isolates from brazilian mangrove.</title>
        <authorList>
            <person name="De Araujo J.E."/>
            <person name="Taketani R.G."/>
            <person name="Silva M.C.P."/>
            <person name="Lourenco M.V."/>
            <person name="Oliveira V.M."/>
            <person name="Andreote F.D."/>
        </authorList>
    </citation>
    <scope>NUCLEOTIDE SEQUENCE [LARGE SCALE GENOMIC DNA]</scope>
    <source>
        <strain evidence="1 2">HEX PRIS-MGV</strain>
    </source>
</reference>
<protein>
    <submittedName>
        <fullName evidence="1">Uncharacterized protein</fullName>
    </submittedName>
</protein>